<comment type="caution">
    <text evidence="1">The sequence shown here is derived from an EMBL/GenBank/DDBJ whole genome shotgun (WGS) entry which is preliminary data.</text>
</comment>
<evidence type="ECO:0000313" key="2">
    <source>
        <dbReference type="Proteomes" id="UP000713880"/>
    </source>
</evidence>
<dbReference type="EMBL" id="JACJLV010000021">
    <property type="protein sequence ID" value="MBM6826976.1"/>
    <property type="molecule type" value="Genomic_DNA"/>
</dbReference>
<reference evidence="1" key="2">
    <citation type="journal article" date="2021" name="Sci. Rep.">
        <title>The distribution of antibiotic resistance genes in chicken gut microbiota commensals.</title>
        <authorList>
            <person name="Juricova H."/>
            <person name="Matiasovicova J."/>
            <person name="Kubasova T."/>
            <person name="Cejkova D."/>
            <person name="Rychlik I."/>
        </authorList>
    </citation>
    <scope>NUCLEOTIDE SEQUENCE</scope>
    <source>
        <strain evidence="1">An420c</strain>
    </source>
</reference>
<sequence>MTGKHKIIVKNNRLYYELEIEEKITIIRGDSATGKTTLIDMIWQARHYEDSSGIELISEVPCKVLYRDNWKWSVEEAADTIFFIDDGNVFVTTEEFADAVKRSDSYFVIVIRENLYHLPYSTDEIYGLRCSGRYRDTKRMYQQMYRLGPAET</sequence>
<keyword evidence="2" id="KW-1185">Reference proteome</keyword>
<dbReference type="AlphaFoldDB" id="A0A938XI11"/>
<evidence type="ECO:0000313" key="1">
    <source>
        <dbReference type="EMBL" id="MBM6826976.1"/>
    </source>
</evidence>
<protein>
    <submittedName>
        <fullName evidence="1">Fis family transcriptional regulator</fullName>
    </submittedName>
</protein>
<name>A0A938XI11_9CLOT</name>
<proteinExistence type="predicted"/>
<reference evidence="1" key="1">
    <citation type="submission" date="2020-08" db="EMBL/GenBank/DDBJ databases">
        <authorList>
            <person name="Cejkova D."/>
            <person name="Kubasova T."/>
            <person name="Jahodarova E."/>
            <person name="Rychlik I."/>
        </authorList>
    </citation>
    <scope>NUCLEOTIDE SEQUENCE</scope>
    <source>
        <strain evidence="1">An420c</strain>
    </source>
</reference>
<organism evidence="1 2">
    <name type="scientific">Mordavella massiliensis</name>
    <dbReference type="NCBI Taxonomy" id="1871024"/>
    <lineage>
        <taxon>Bacteria</taxon>
        <taxon>Bacillati</taxon>
        <taxon>Bacillota</taxon>
        <taxon>Clostridia</taxon>
        <taxon>Eubacteriales</taxon>
        <taxon>Clostridiaceae</taxon>
        <taxon>Mordavella</taxon>
    </lineage>
</organism>
<gene>
    <name evidence="1" type="ORF">H6A13_07670</name>
</gene>
<dbReference type="Proteomes" id="UP000713880">
    <property type="component" value="Unassembled WGS sequence"/>
</dbReference>
<dbReference type="RefSeq" id="WP_204909019.1">
    <property type="nucleotide sequence ID" value="NZ_JACJLV010000021.1"/>
</dbReference>
<accession>A0A938XI11</accession>
<dbReference type="InterPro" id="IPR027417">
    <property type="entry name" value="P-loop_NTPase"/>
</dbReference>
<dbReference type="SUPFAM" id="SSF52540">
    <property type="entry name" value="P-loop containing nucleoside triphosphate hydrolases"/>
    <property type="match status" value="1"/>
</dbReference>